<feature type="region of interest" description="Disordered" evidence="2">
    <location>
        <begin position="495"/>
        <end position="514"/>
    </location>
</feature>
<dbReference type="Proteomes" id="UP000055024">
    <property type="component" value="Unassembled WGS sequence"/>
</dbReference>
<proteinExistence type="predicted"/>
<dbReference type="InterPro" id="IPR001878">
    <property type="entry name" value="Znf_CCHC"/>
</dbReference>
<feature type="domain" description="CCHC-type" evidence="3">
    <location>
        <begin position="217"/>
        <end position="231"/>
    </location>
</feature>
<gene>
    <name evidence="4" type="ORF">T11_1122</name>
</gene>
<dbReference type="GO" id="GO:0008270">
    <property type="term" value="F:zinc ion binding"/>
    <property type="evidence" value="ECO:0007669"/>
    <property type="project" value="UniProtKB-KW"/>
</dbReference>
<dbReference type="AlphaFoldDB" id="A0A0V1GSN6"/>
<evidence type="ECO:0000313" key="5">
    <source>
        <dbReference type="Proteomes" id="UP000055024"/>
    </source>
</evidence>
<evidence type="ECO:0000259" key="3">
    <source>
        <dbReference type="PROSITE" id="PS50158"/>
    </source>
</evidence>
<dbReference type="Gene3D" id="2.40.70.10">
    <property type="entry name" value="Acid Proteases"/>
    <property type="match status" value="1"/>
</dbReference>
<accession>A0A0V1GSN6</accession>
<dbReference type="GO" id="GO:0003676">
    <property type="term" value="F:nucleic acid binding"/>
    <property type="evidence" value="ECO:0007669"/>
    <property type="project" value="InterPro"/>
</dbReference>
<dbReference type="PROSITE" id="PS50158">
    <property type="entry name" value="ZF_CCHC"/>
    <property type="match status" value="1"/>
</dbReference>
<evidence type="ECO:0000256" key="1">
    <source>
        <dbReference type="PROSITE-ProRule" id="PRU00047"/>
    </source>
</evidence>
<keyword evidence="1" id="KW-0479">Metal-binding</keyword>
<feature type="compositionally biased region" description="Basic and acidic residues" evidence="2">
    <location>
        <begin position="1"/>
        <end position="14"/>
    </location>
</feature>
<dbReference type="InterPro" id="IPR021109">
    <property type="entry name" value="Peptidase_aspartic_dom_sf"/>
</dbReference>
<protein>
    <recommendedName>
        <fullName evidence="3">CCHC-type domain-containing protein</fullName>
    </recommendedName>
</protein>
<dbReference type="OrthoDB" id="154058at2759"/>
<feature type="region of interest" description="Disordered" evidence="2">
    <location>
        <begin position="1"/>
        <end position="24"/>
    </location>
</feature>
<reference evidence="4 5" key="1">
    <citation type="submission" date="2015-01" db="EMBL/GenBank/DDBJ databases">
        <title>Evolution of Trichinella species and genotypes.</title>
        <authorList>
            <person name="Korhonen P.K."/>
            <person name="Edoardo P."/>
            <person name="Giuseppe L.R."/>
            <person name="Gasser R.B."/>
        </authorList>
    </citation>
    <scope>NUCLEOTIDE SEQUENCE [LARGE SCALE GENOMIC DNA]</scope>
    <source>
        <strain evidence="4">ISS1029</strain>
    </source>
</reference>
<sequence>MSRSDSDNKKERKTAIFGDGSGVQQRSTQWLPPLSMLTEKDDATCWFARLEAFFKVGRISDCEKSYVVLMYLNERIMTEAASRGLTPETDYSVLKDSLLNQLRVDINHSQRRMELSRFPTAGEVVEMQMAKDQLLRGLSDEGVCELLVRVEEKPLAEMRQLAMGNILSATDKQSVGVAKKEEEAEVQEALAVSVDCRQDIEKLTVNPASQRLAVAVCWNCSRSGHHRWSCPLSKARRERRPLSTTGEQREYEVGCNAIREELASTEVGKLWPRTDSALIRWTVGTAEVDIKIGDKLLTRHSMIVARSLSYPCLLCIDFLRRKKALIDLDDDKIEFSEVWLKLESSQTHKYQNRGETQQKCHMETVTLPAQTEMIVTRRSDSSWIDREGFFEPTPKLVNNHLVMAACSLSSAAGGTVLTLSWKLTRQHPPPPVREAKKNPPETGPMNKYSELIDDMLQLPRNIPNAIRKQLRALFWKYKRVIATDDYDTGRTNICKHSINTGDTPPLKQNPRPSK</sequence>
<keyword evidence="5" id="KW-1185">Reference proteome</keyword>
<organism evidence="4 5">
    <name type="scientific">Trichinella zimbabwensis</name>
    <dbReference type="NCBI Taxonomy" id="268475"/>
    <lineage>
        <taxon>Eukaryota</taxon>
        <taxon>Metazoa</taxon>
        <taxon>Ecdysozoa</taxon>
        <taxon>Nematoda</taxon>
        <taxon>Enoplea</taxon>
        <taxon>Dorylaimia</taxon>
        <taxon>Trichinellida</taxon>
        <taxon>Trichinellidae</taxon>
        <taxon>Trichinella</taxon>
    </lineage>
</organism>
<keyword evidence="1" id="KW-0863">Zinc-finger</keyword>
<name>A0A0V1GSN6_9BILA</name>
<evidence type="ECO:0000313" key="4">
    <source>
        <dbReference type="EMBL" id="KRZ01292.1"/>
    </source>
</evidence>
<dbReference type="EMBL" id="JYDP01000306">
    <property type="protein sequence ID" value="KRZ01292.1"/>
    <property type="molecule type" value="Genomic_DNA"/>
</dbReference>
<keyword evidence="1" id="KW-0862">Zinc</keyword>
<comment type="caution">
    <text evidence="4">The sequence shown here is derived from an EMBL/GenBank/DDBJ whole genome shotgun (WGS) entry which is preliminary data.</text>
</comment>
<evidence type="ECO:0000256" key="2">
    <source>
        <dbReference type="SAM" id="MobiDB-lite"/>
    </source>
</evidence>